<evidence type="ECO:0000313" key="3">
    <source>
        <dbReference type="EMBL" id="KAJ6952852.1"/>
    </source>
</evidence>
<gene>
    <name evidence="2" type="ORF">NC653_041860</name>
    <name evidence="3" type="ORF">NC653_041866</name>
    <name evidence="4" type="ORF">NC653_041870</name>
</gene>
<accession>A0AAD6L9J8</accession>
<evidence type="ECO:0000313" key="4">
    <source>
        <dbReference type="EMBL" id="KAJ6952856.1"/>
    </source>
</evidence>
<evidence type="ECO:0000313" key="2">
    <source>
        <dbReference type="EMBL" id="KAJ6952845.1"/>
    </source>
</evidence>
<sequence>MEAVEAVVDDEASLDDDDGGVEMFAV</sequence>
<feature type="region of interest" description="Disordered" evidence="1">
    <location>
        <begin position="1"/>
        <end position="20"/>
    </location>
</feature>
<proteinExistence type="predicted"/>
<protein>
    <submittedName>
        <fullName evidence="2">Uncharacterized protein</fullName>
    </submittedName>
</protein>
<dbReference type="AlphaFoldDB" id="A0AAD6L9J8"/>
<evidence type="ECO:0000256" key="1">
    <source>
        <dbReference type="SAM" id="MobiDB-lite"/>
    </source>
</evidence>
<evidence type="ECO:0000313" key="5">
    <source>
        <dbReference type="Proteomes" id="UP001164929"/>
    </source>
</evidence>
<dbReference type="EMBL" id="JAQIZT010000019">
    <property type="protein sequence ID" value="KAJ6952845.1"/>
    <property type="molecule type" value="Genomic_DNA"/>
</dbReference>
<organism evidence="2 5">
    <name type="scientific">Populus alba x Populus x berolinensis</name>
    <dbReference type="NCBI Taxonomy" id="444605"/>
    <lineage>
        <taxon>Eukaryota</taxon>
        <taxon>Viridiplantae</taxon>
        <taxon>Streptophyta</taxon>
        <taxon>Embryophyta</taxon>
        <taxon>Tracheophyta</taxon>
        <taxon>Spermatophyta</taxon>
        <taxon>Magnoliopsida</taxon>
        <taxon>eudicotyledons</taxon>
        <taxon>Gunneridae</taxon>
        <taxon>Pentapetalae</taxon>
        <taxon>rosids</taxon>
        <taxon>fabids</taxon>
        <taxon>Malpighiales</taxon>
        <taxon>Salicaceae</taxon>
        <taxon>Saliceae</taxon>
        <taxon>Populus</taxon>
    </lineage>
</organism>
<keyword evidence="5" id="KW-1185">Reference proteome</keyword>
<reference evidence="2" key="1">
    <citation type="journal article" date="2023" name="Mol. Ecol. Resour.">
        <title>Chromosome-level genome assembly of a triploid poplar Populus alba 'Berolinensis'.</title>
        <authorList>
            <person name="Chen S."/>
            <person name="Yu Y."/>
            <person name="Wang X."/>
            <person name="Wang S."/>
            <person name="Zhang T."/>
            <person name="Zhou Y."/>
            <person name="He R."/>
            <person name="Meng N."/>
            <person name="Wang Y."/>
            <person name="Liu W."/>
            <person name="Liu Z."/>
            <person name="Liu J."/>
            <person name="Guo Q."/>
            <person name="Huang H."/>
            <person name="Sederoff R.R."/>
            <person name="Wang G."/>
            <person name="Qu G."/>
            <person name="Chen S."/>
        </authorList>
    </citation>
    <scope>NUCLEOTIDE SEQUENCE</scope>
    <source>
        <strain evidence="2">SC-2020</strain>
    </source>
</reference>
<feature type="compositionally biased region" description="Acidic residues" evidence="1">
    <location>
        <begin position="7"/>
        <end position="20"/>
    </location>
</feature>
<comment type="caution">
    <text evidence="2">The sequence shown here is derived from an EMBL/GenBank/DDBJ whole genome shotgun (WGS) entry which is preliminary data.</text>
</comment>
<dbReference type="EMBL" id="JAQIZT010000019">
    <property type="protein sequence ID" value="KAJ6952856.1"/>
    <property type="molecule type" value="Genomic_DNA"/>
</dbReference>
<dbReference type="Proteomes" id="UP001164929">
    <property type="component" value="Chromosome 19"/>
</dbReference>
<dbReference type="EMBL" id="JAQIZT010000019">
    <property type="protein sequence ID" value="KAJ6952852.1"/>
    <property type="molecule type" value="Genomic_DNA"/>
</dbReference>
<name>A0AAD6L9J8_9ROSI</name>